<proteinExistence type="predicted"/>
<accession>A0A6N2SYB7</accession>
<reference evidence="1" key="1">
    <citation type="submission" date="2019-11" db="EMBL/GenBank/DDBJ databases">
        <authorList>
            <person name="Feng L."/>
        </authorList>
    </citation>
    <scope>NUCLEOTIDE SEQUENCE</scope>
    <source>
        <strain evidence="1">AundefinedLFYP135</strain>
    </source>
</reference>
<protein>
    <submittedName>
        <fullName evidence="1">Uncharacterized protein</fullName>
    </submittedName>
</protein>
<sequence length="83" mass="9575">MRKVFVDVLARHDAQGQTTPLLVVWEDGRKFEIDRVLDIRPAASRKVGGAGIRYLVRIGRHETVLFEEEGRWFVEGKDAPERE</sequence>
<dbReference type="EMBL" id="CACRSL010000003">
    <property type="protein sequence ID" value="VYS96555.1"/>
    <property type="molecule type" value="Genomic_DNA"/>
</dbReference>
<gene>
    <name evidence="1" type="ORF">AULFYP135_01099</name>
</gene>
<evidence type="ECO:0000313" key="1">
    <source>
        <dbReference type="EMBL" id="VYS96555.1"/>
    </source>
</evidence>
<organism evidence="1">
    <name type="scientific">uncultured Anaerotruncus sp</name>
    <dbReference type="NCBI Taxonomy" id="905011"/>
    <lineage>
        <taxon>Bacteria</taxon>
        <taxon>Bacillati</taxon>
        <taxon>Bacillota</taxon>
        <taxon>Clostridia</taxon>
        <taxon>Eubacteriales</taxon>
        <taxon>Oscillospiraceae</taxon>
        <taxon>Anaerotruncus</taxon>
        <taxon>environmental samples</taxon>
    </lineage>
</organism>
<name>A0A6N2SYB7_9FIRM</name>
<dbReference type="AlphaFoldDB" id="A0A6N2SYB7"/>